<evidence type="ECO:0000313" key="2">
    <source>
        <dbReference type="Proteomes" id="UP000076128"/>
    </source>
</evidence>
<dbReference type="STRING" id="1335048.AKL17_3683"/>
<organism evidence="1 2">
    <name type="scientific">Frigidibacter mobilis</name>
    <dbReference type="NCBI Taxonomy" id="1335048"/>
    <lineage>
        <taxon>Bacteria</taxon>
        <taxon>Pseudomonadati</taxon>
        <taxon>Pseudomonadota</taxon>
        <taxon>Alphaproteobacteria</taxon>
        <taxon>Rhodobacterales</taxon>
        <taxon>Paracoccaceae</taxon>
        <taxon>Frigidibacter</taxon>
    </lineage>
</organism>
<name>A0A159Z6G2_9RHOB</name>
<accession>A0A159Z6G2</accession>
<dbReference type="AlphaFoldDB" id="A0A159Z6G2"/>
<sequence>MEMKERQQLQYEHDLRNHFDILSLSRLDRLKHYGLHFAKYAGRLARGDAEAKSRNETLVDAFLVALSAANALNQKLQNAEVDTEDAPSDLAFTDHAGRFADACEKIDHLEEFRSIALDANAAITDWIVRNATVRGVDLDALVDERRKQLAQRAVYAPGS</sequence>
<keyword evidence="2" id="KW-1185">Reference proteome</keyword>
<dbReference type="Proteomes" id="UP000076128">
    <property type="component" value="Chromosome"/>
</dbReference>
<dbReference type="RefSeq" id="WP_207209480.1">
    <property type="nucleotide sequence ID" value="NZ_CP012661.1"/>
</dbReference>
<proteinExistence type="predicted"/>
<dbReference type="KEGG" id="daa:AKL17_3683"/>
<evidence type="ECO:0000313" key="1">
    <source>
        <dbReference type="EMBL" id="AMY70906.1"/>
    </source>
</evidence>
<dbReference type="EMBL" id="CP012661">
    <property type="protein sequence ID" value="AMY70906.1"/>
    <property type="molecule type" value="Genomic_DNA"/>
</dbReference>
<gene>
    <name evidence="1" type="ORF">AKL17_3683</name>
</gene>
<dbReference type="PATRIC" id="fig|1335048.3.peg.3819"/>
<protein>
    <submittedName>
        <fullName evidence="1">Uncharacterized protein</fullName>
    </submittedName>
</protein>
<reference evidence="1 2" key="1">
    <citation type="submission" date="2015-09" db="EMBL/GenBank/DDBJ databases">
        <title>Complete genome sequence of Defluviimonas alba cai42t isolated from an oilfield in Xinjiang.</title>
        <authorList>
            <person name="Geng S."/>
            <person name="Pan X."/>
            <person name="Wu X."/>
        </authorList>
    </citation>
    <scope>NUCLEOTIDE SEQUENCE [LARGE SCALE GENOMIC DNA]</scope>
    <source>
        <strain evidence="2">cai42</strain>
    </source>
</reference>